<evidence type="ECO:0000256" key="2">
    <source>
        <dbReference type="ARBA" id="ARBA00013064"/>
    </source>
</evidence>
<dbReference type="OrthoDB" id="9784339at2"/>
<keyword evidence="3" id="KW-0378">Hydrolase</keyword>
<evidence type="ECO:0000259" key="6">
    <source>
        <dbReference type="SMART" id="SM00226"/>
    </source>
</evidence>
<evidence type="ECO:0000256" key="5">
    <source>
        <dbReference type="PIRSR" id="PIRSR617867-1"/>
    </source>
</evidence>
<feature type="domain" description="Phosphotyrosine protein phosphatase I" evidence="6">
    <location>
        <begin position="3"/>
        <end position="150"/>
    </location>
</feature>
<accession>A0A437LL25</accession>
<organism evidence="7 8">
    <name type="scientific">Inhella crocodyli</name>
    <dbReference type="NCBI Taxonomy" id="2499851"/>
    <lineage>
        <taxon>Bacteria</taxon>
        <taxon>Pseudomonadati</taxon>
        <taxon>Pseudomonadota</taxon>
        <taxon>Betaproteobacteria</taxon>
        <taxon>Burkholderiales</taxon>
        <taxon>Sphaerotilaceae</taxon>
        <taxon>Inhella</taxon>
    </lineage>
</organism>
<evidence type="ECO:0000256" key="1">
    <source>
        <dbReference type="ARBA" id="ARBA00011063"/>
    </source>
</evidence>
<feature type="active site" description="Nucleophile" evidence="5">
    <location>
        <position position="9"/>
    </location>
</feature>
<dbReference type="PANTHER" id="PTHR11717">
    <property type="entry name" value="LOW MOLECULAR WEIGHT PROTEIN TYROSINE PHOSPHATASE"/>
    <property type="match status" value="1"/>
</dbReference>
<reference evidence="7 8" key="1">
    <citation type="submission" date="2019-01" db="EMBL/GenBank/DDBJ databases">
        <authorList>
            <person name="Chen W.-M."/>
        </authorList>
    </citation>
    <scope>NUCLEOTIDE SEQUENCE [LARGE SCALE GENOMIC DNA]</scope>
    <source>
        <strain evidence="7 8">CCP-18</strain>
    </source>
</reference>
<dbReference type="SMART" id="SM00226">
    <property type="entry name" value="LMWPc"/>
    <property type="match status" value="1"/>
</dbReference>
<name>A0A437LL25_9BURK</name>
<dbReference type="GO" id="GO:0004725">
    <property type="term" value="F:protein tyrosine phosphatase activity"/>
    <property type="evidence" value="ECO:0007669"/>
    <property type="project" value="UniProtKB-EC"/>
</dbReference>
<evidence type="ECO:0000256" key="3">
    <source>
        <dbReference type="ARBA" id="ARBA00022801"/>
    </source>
</evidence>
<sequence length="150" mass="16527">MHDSILVVCRANLCRSPMAEVVLRACAPAMGVNRVGSAGVWASSRPEAMDARARAALERRKYSVPAKWKSRRVSRDDLADWELILAADQEVLKALQALWPDAPPQRLRLFLDHVPGHQGQDVPDPYYSSAAGFEQALDLIERAVVALGRA</sequence>
<dbReference type="PANTHER" id="PTHR11717:SF7">
    <property type="entry name" value="LOW MOLECULAR WEIGHT PHOSPHOTYROSINE PROTEIN PHOSPHATASE"/>
    <property type="match status" value="1"/>
</dbReference>
<comment type="caution">
    <text evidence="7">The sequence shown here is derived from an EMBL/GenBank/DDBJ whole genome shotgun (WGS) entry which is preliminary data.</text>
</comment>
<protein>
    <recommendedName>
        <fullName evidence="2">protein-tyrosine-phosphatase</fullName>
        <ecNumber evidence="2">3.1.3.48</ecNumber>
    </recommendedName>
</protein>
<dbReference type="SUPFAM" id="SSF52788">
    <property type="entry name" value="Phosphotyrosine protein phosphatases I"/>
    <property type="match status" value="1"/>
</dbReference>
<dbReference type="InterPro" id="IPR023485">
    <property type="entry name" value="Ptyr_pPase"/>
</dbReference>
<dbReference type="Proteomes" id="UP000288587">
    <property type="component" value="Unassembled WGS sequence"/>
</dbReference>
<dbReference type="AlphaFoldDB" id="A0A437LL25"/>
<proteinExistence type="inferred from homology"/>
<evidence type="ECO:0000313" key="8">
    <source>
        <dbReference type="Proteomes" id="UP000288587"/>
    </source>
</evidence>
<keyword evidence="8" id="KW-1185">Reference proteome</keyword>
<dbReference type="PRINTS" id="PR00719">
    <property type="entry name" value="LMWPTPASE"/>
</dbReference>
<comment type="similarity">
    <text evidence="1">Belongs to the low molecular weight phosphotyrosine protein phosphatase family.</text>
</comment>
<feature type="active site" evidence="5">
    <location>
        <position position="15"/>
    </location>
</feature>
<dbReference type="EMBL" id="SACM01000002">
    <property type="protein sequence ID" value="RVT86127.1"/>
    <property type="molecule type" value="Genomic_DNA"/>
</dbReference>
<dbReference type="InterPro" id="IPR036196">
    <property type="entry name" value="Ptyr_pPase_sf"/>
</dbReference>
<keyword evidence="4" id="KW-0904">Protein phosphatase</keyword>
<dbReference type="InterPro" id="IPR050438">
    <property type="entry name" value="LMW_PTPase"/>
</dbReference>
<gene>
    <name evidence="7" type="ORF">EOD73_08790</name>
</gene>
<dbReference type="Pfam" id="PF01451">
    <property type="entry name" value="LMWPc"/>
    <property type="match status" value="1"/>
</dbReference>
<dbReference type="Gene3D" id="3.40.50.2300">
    <property type="match status" value="1"/>
</dbReference>
<dbReference type="EC" id="3.1.3.48" evidence="2"/>
<dbReference type="RefSeq" id="WP_127682625.1">
    <property type="nucleotide sequence ID" value="NZ_SACM01000002.1"/>
</dbReference>
<evidence type="ECO:0000313" key="7">
    <source>
        <dbReference type="EMBL" id="RVT86127.1"/>
    </source>
</evidence>
<evidence type="ECO:0000256" key="4">
    <source>
        <dbReference type="ARBA" id="ARBA00022912"/>
    </source>
</evidence>
<feature type="active site" description="Proton donor" evidence="5">
    <location>
        <position position="124"/>
    </location>
</feature>
<dbReference type="InterPro" id="IPR017867">
    <property type="entry name" value="Tyr_phospatase_low_mol_wt"/>
</dbReference>